<gene>
    <name evidence="2" type="ORF">RND81_13G016700</name>
</gene>
<protein>
    <submittedName>
        <fullName evidence="2">Uncharacterized protein</fullName>
    </submittedName>
</protein>
<reference evidence="2" key="1">
    <citation type="submission" date="2024-03" db="EMBL/GenBank/DDBJ databases">
        <title>WGS assembly of Saponaria officinalis var. Norfolk2.</title>
        <authorList>
            <person name="Jenkins J."/>
            <person name="Shu S."/>
            <person name="Grimwood J."/>
            <person name="Barry K."/>
            <person name="Goodstein D."/>
            <person name="Schmutz J."/>
            <person name="Leebens-Mack J."/>
            <person name="Osbourn A."/>
        </authorList>
    </citation>
    <scope>NUCLEOTIDE SEQUENCE [LARGE SCALE GENOMIC DNA]</scope>
    <source>
        <strain evidence="2">JIC</strain>
    </source>
</reference>
<dbReference type="Proteomes" id="UP001443914">
    <property type="component" value="Unassembled WGS sequence"/>
</dbReference>
<evidence type="ECO:0000313" key="2">
    <source>
        <dbReference type="EMBL" id="KAK9667865.1"/>
    </source>
</evidence>
<name>A0AAW1H3A2_SAPOF</name>
<evidence type="ECO:0000256" key="1">
    <source>
        <dbReference type="SAM" id="MobiDB-lite"/>
    </source>
</evidence>
<proteinExistence type="predicted"/>
<sequence>MGYSNHDDDHKSSNQVNQDHDDHGDDVQDNGKESHCLIIDNSICIDIDSFLSDIDDQSLQNSPVLVDDDVAEVVNPSTLHPQLVESGGEMSSMSPEFQV</sequence>
<accession>A0AAW1H3A2</accession>
<feature type="region of interest" description="Disordered" evidence="1">
    <location>
        <begin position="1"/>
        <end position="32"/>
    </location>
</feature>
<dbReference type="EMBL" id="JBDFQZ010000013">
    <property type="protein sequence ID" value="KAK9667865.1"/>
    <property type="molecule type" value="Genomic_DNA"/>
</dbReference>
<organism evidence="2 3">
    <name type="scientific">Saponaria officinalis</name>
    <name type="common">Common soapwort</name>
    <name type="synonym">Lychnis saponaria</name>
    <dbReference type="NCBI Taxonomy" id="3572"/>
    <lineage>
        <taxon>Eukaryota</taxon>
        <taxon>Viridiplantae</taxon>
        <taxon>Streptophyta</taxon>
        <taxon>Embryophyta</taxon>
        <taxon>Tracheophyta</taxon>
        <taxon>Spermatophyta</taxon>
        <taxon>Magnoliopsida</taxon>
        <taxon>eudicotyledons</taxon>
        <taxon>Gunneridae</taxon>
        <taxon>Pentapetalae</taxon>
        <taxon>Caryophyllales</taxon>
        <taxon>Caryophyllaceae</taxon>
        <taxon>Caryophylleae</taxon>
        <taxon>Saponaria</taxon>
    </lineage>
</organism>
<evidence type="ECO:0000313" key="3">
    <source>
        <dbReference type="Proteomes" id="UP001443914"/>
    </source>
</evidence>
<dbReference type="AlphaFoldDB" id="A0AAW1H3A2"/>
<comment type="caution">
    <text evidence="2">The sequence shown here is derived from an EMBL/GenBank/DDBJ whole genome shotgun (WGS) entry which is preliminary data.</text>
</comment>
<keyword evidence="3" id="KW-1185">Reference proteome</keyword>